<gene>
    <name evidence="2" type="ORF">GCM10011578_045850</name>
</gene>
<feature type="region of interest" description="Disordered" evidence="1">
    <location>
        <begin position="54"/>
        <end position="99"/>
    </location>
</feature>
<sequence>MERQAVLCPQLTVEETQRPQDGRGLLPGGVRRTAVDHLRPQGWILRPRVRDRTLTTASRSAPIAHRVDGRPSDQDTARSPARAGRCPGVPVSRSPDVPM</sequence>
<keyword evidence="3" id="KW-1185">Reference proteome</keyword>
<dbReference type="Proteomes" id="UP000653411">
    <property type="component" value="Unassembled WGS sequence"/>
</dbReference>
<feature type="compositionally biased region" description="Basic and acidic residues" evidence="1">
    <location>
        <begin position="65"/>
        <end position="76"/>
    </location>
</feature>
<comment type="caution">
    <text evidence="2">The sequence shown here is derived from an EMBL/GenBank/DDBJ whole genome shotgun (WGS) entry which is preliminary data.</text>
</comment>
<reference evidence="2" key="1">
    <citation type="journal article" date="2014" name="Int. J. Syst. Evol. Microbiol.">
        <title>Complete genome sequence of Corynebacterium casei LMG S-19264T (=DSM 44701T), isolated from a smear-ripened cheese.</title>
        <authorList>
            <consortium name="US DOE Joint Genome Institute (JGI-PGF)"/>
            <person name="Walter F."/>
            <person name="Albersmeier A."/>
            <person name="Kalinowski J."/>
            <person name="Ruckert C."/>
        </authorList>
    </citation>
    <scope>NUCLEOTIDE SEQUENCE</scope>
    <source>
        <strain evidence="2">CGMCC 4.7110</strain>
    </source>
</reference>
<protein>
    <submittedName>
        <fullName evidence="2">Uncharacterized protein</fullName>
    </submittedName>
</protein>
<organism evidence="2 3">
    <name type="scientific">Streptomyces fuscichromogenes</name>
    <dbReference type="NCBI Taxonomy" id="1324013"/>
    <lineage>
        <taxon>Bacteria</taxon>
        <taxon>Bacillati</taxon>
        <taxon>Actinomycetota</taxon>
        <taxon>Actinomycetes</taxon>
        <taxon>Kitasatosporales</taxon>
        <taxon>Streptomycetaceae</taxon>
        <taxon>Streptomyces</taxon>
    </lineage>
</organism>
<accession>A0A917XEP0</accession>
<evidence type="ECO:0000313" key="3">
    <source>
        <dbReference type="Proteomes" id="UP000653411"/>
    </source>
</evidence>
<name>A0A917XEP0_9ACTN</name>
<reference evidence="2" key="2">
    <citation type="submission" date="2020-09" db="EMBL/GenBank/DDBJ databases">
        <authorList>
            <person name="Sun Q."/>
            <person name="Zhou Y."/>
        </authorList>
    </citation>
    <scope>NUCLEOTIDE SEQUENCE</scope>
    <source>
        <strain evidence="2">CGMCC 4.7110</strain>
    </source>
</reference>
<dbReference type="EMBL" id="BMML01000010">
    <property type="protein sequence ID" value="GGN17098.1"/>
    <property type="molecule type" value="Genomic_DNA"/>
</dbReference>
<evidence type="ECO:0000256" key="1">
    <source>
        <dbReference type="SAM" id="MobiDB-lite"/>
    </source>
</evidence>
<dbReference type="AlphaFoldDB" id="A0A917XEP0"/>
<proteinExistence type="predicted"/>
<evidence type="ECO:0000313" key="2">
    <source>
        <dbReference type="EMBL" id="GGN17098.1"/>
    </source>
</evidence>